<dbReference type="Proteomes" id="UP000007652">
    <property type="component" value="Unassembled WGS sequence"/>
</dbReference>
<organism evidence="6 7">
    <name type="scientific">Caloramator australicus RC3</name>
    <dbReference type="NCBI Taxonomy" id="857293"/>
    <lineage>
        <taxon>Bacteria</taxon>
        <taxon>Bacillati</taxon>
        <taxon>Bacillota</taxon>
        <taxon>Clostridia</taxon>
        <taxon>Eubacteriales</taxon>
        <taxon>Clostridiaceae</taxon>
        <taxon>Caloramator</taxon>
    </lineage>
</organism>
<evidence type="ECO:0000256" key="2">
    <source>
        <dbReference type="PIRSR" id="PIRSR026583-50"/>
    </source>
</evidence>
<dbReference type="GO" id="GO:0106409">
    <property type="term" value="F:cyclic-di-AMP phosphodiesterase activity"/>
    <property type="evidence" value="ECO:0007669"/>
    <property type="project" value="RHEA"/>
</dbReference>
<dbReference type="GO" id="GO:0005886">
    <property type="term" value="C:plasma membrane"/>
    <property type="evidence" value="ECO:0007669"/>
    <property type="project" value="UniProtKB-SubCell"/>
</dbReference>
<dbReference type="EMBL" id="CAKP01000104">
    <property type="protein sequence ID" value="CCJ34048.1"/>
    <property type="molecule type" value="Genomic_DNA"/>
</dbReference>
<reference evidence="6 7" key="1">
    <citation type="journal article" date="2011" name="J. Bacteriol.">
        <title>Draft genome sequence of Caloramator australicus strain RC3T, a thermoanaerobe from the Great Artesian Basin of Australia.</title>
        <authorList>
            <person name="Ogg C.D."/>
            <person name="Patel B.K.C."/>
        </authorList>
    </citation>
    <scope>NUCLEOTIDE SEQUENCE [LARGE SCALE GENOMIC DNA]</scope>
    <source>
        <strain evidence="6 7">RC3</strain>
    </source>
</reference>
<dbReference type="Gene3D" id="3.30.450.20">
    <property type="entry name" value="PAS domain"/>
    <property type="match status" value="1"/>
</dbReference>
<dbReference type="Pfam" id="PF24898">
    <property type="entry name" value="GGDEF_GdpP"/>
    <property type="match status" value="1"/>
</dbReference>
<dbReference type="Gene3D" id="3.90.1640.10">
    <property type="entry name" value="inorganic pyrophosphatase (n-terminal core)"/>
    <property type="match status" value="1"/>
</dbReference>
<dbReference type="GO" id="GO:0003676">
    <property type="term" value="F:nucleic acid binding"/>
    <property type="evidence" value="ECO:0007669"/>
    <property type="project" value="UniProtKB-UniRule"/>
</dbReference>
<dbReference type="eggNOG" id="COG3887">
    <property type="taxonomic scope" value="Bacteria"/>
</dbReference>
<evidence type="ECO:0000259" key="5">
    <source>
        <dbReference type="Pfam" id="PF02272"/>
    </source>
</evidence>
<feature type="binding site" evidence="2">
    <location>
        <position position="449"/>
    </location>
    <ligand>
        <name>Mn(2+)</name>
        <dbReference type="ChEBI" id="CHEBI:29035"/>
        <label>2</label>
    </ligand>
</feature>
<evidence type="ECO:0000256" key="1">
    <source>
        <dbReference type="PIRNR" id="PIRNR026583"/>
    </source>
</evidence>
<feature type="binding site" evidence="2">
    <location>
        <position position="359"/>
    </location>
    <ligand>
        <name>Mn(2+)</name>
        <dbReference type="ChEBI" id="CHEBI:29035"/>
        <label>2</label>
    </ligand>
</feature>
<comment type="cofactor">
    <cofactor evidence="2">
        <name>Mn(2+)</name>
        <dbReference type="ChEBI" id="CHEBI:29035"/>
    </cofactor>
    <text evidence="2">For phosphodiesterase activity, probably binds 2 Mn(2+) per subunit.</text>
</comment>
<dbReference type="InterPro" id="IPR001667">
    <property type="entry name" value="DDH_dom"/>
</dbReference>
<keyword evidence="1 3" id="KW-0472">Membrane</keyword>
<dbReference type="InterPro" id="IPR038763">
    <property type="entry name" value="DHH_sf"/>
</dbReference>
<dbReference type="Pfam" id="PF02272">
    <property type="entry name" value="DHHA1"/>
    <property type="match status" value="1"/>
</dbReference>
<dbReference type="GO" id="GO:0016787">
    <property type="term" value="F:hydrolase activity"/>
    <property type="evidence" value="ECO:0007669"/>
    <property type="project" value="UniProtKB-UniRule"/>
</dbReference>
<comment type="subcellular location">
    <subcellularLocation>
        <location evidence="1">Cell membrane</location>
    </subcellularLocation>
</comment>
<gene>
    <name evidence="6" type="ORF">CAAU_1964</name>
</gene>
<dbReference type="EC" id="3.1.4.-" evidence="1"/>
<dbReference type="SUPFAM" id="SSF64182">
    <property type="entry name" value="DHH phosphoesterases"/>
    <property type="match status" value="1"/>
</dbReference>
<dbReference type="OrthoDB" id="9759476at2"/>
<feature type="binding site" evidence="2">
    <location>
        <position position="504"/>
    </location>
    <ligand>
        <name>Mn(2+)</name>
        <dbReference type="ChEBI" id="CHEBI:29035"/>
        <label>2</label>
    </ligand>
</feature>
<dbReference type="PIRSF" id="PIRSF026583">
    <property type="entry name" value="YybT"/>
    <property type="match status" value="1"/>
</dbReference>
<dbReference type="PANTHER" id="PTHR47618">
    <property type="entry name" value="BIFUNCTIONAL OLIGORIBONUCLEASE AND PAP PHOSPHATASE NRNA"/>
    <property type="match status" value="1"/>
</dbReference>
<dbReference type="Pfam" id="PF01368">
    <property type="entry name" value="DHH"/>
    <property type="match status" value="1"/>
</dbReference>
<feature type="domain" description="DHHA1" evidence="5">
    <location>
        <begin position="574"/>
        <end position="649"/>
    </location>
</feature>
<evidence type="ECO:0000313" key="7">
    <source>
        <dbReference type="Proteomes" id="UP000007652"/>
    </source>
</evidence>
<comment type="function">
    <text evidence="1">Has phosphodiesterase (PDE) activity against cyclic-di-AMP (c-di-AMP).</text>
</comment>
<feature type="binding site" evidence="2">
    <location>
        <position position="357"/>
    </location>
    <ligand>
        <name>Mn(2+)</name>
        <dbReference type="ChEBI" id="CHEBI:29035"/>
        <label>1</label>
    </ligand>
</feature>
<evidence type="ECO:0000256" key="3">
    <source>
        <dbReference type="SAM" id="Phobius"/>
    </source>
</evidence>
<feature type="domain" description="DDH" evidence="4">
    <location>
        <begin position="348"/>
        <end position="501"/>
    </location>
</feature>
<evidence type="ECO:0000259" key="4">
    <source>
        <dbReference type="Pfam" id="PF01368"/>
    </source>
</evidence>
<keyword evidence="1" id="KW-1003">Cell membrane</keyword>
<dbReference type="PANTHER" id="PTHR47618:SF2">
    <property type="entry name" value="CYCLIC-DI-AMP PHOSPHODIESTERASE GDPP"/>
    <property type="match status" value="1"/>
</dbReference>
<sequence>MDNKFKNFIPNVRIYLLIIAILLGILAFYNVYVFFVGFFVYLVLLYYNFKSSEVKKNQFFKFIEDISNNIDTAGRNTLSKIPIPLTIADDEGKIIWANSPFLEGVVKNPYGKSIKTIIQDLDLQRIIEKNISEINKVKIEEEYYDVLINVVKSKSSNRKNIFLFYFIKKTNYYKLIEEYENKKMVVALIEIDNYDEVLKSMDDINRPILIAEIDKKINSFTSSLNAFVRKYDTSKYVAVFEEQNIKRVIEEKFPILDEVREMYFGNKIPVTLSIGIGMNGENPHKTHQFAVAAKDLALGRGGDQAVVKDGEKLLFFGGKSKEVEKRTKVKARVIAHALSELINQASEVIIMGHETPDLDSMGAALGMYRGCKQKGKSVYIVLNKVNKSIEKIMEKVNNRGYEGVFITNETSNAIANSKTLLILVDVHRRNFVENPELLNRVGNIVIIDHHRKSIDFIDNATITYIEPYASSTSELVTELLQYMVDRVELNEVEAQALMAGIYVDTKNFTFKTGSRTFEAASFLKKMGADLIEVKRLFADDFKTFIERMELIKSAEIKNGIAIALHRGQVDNFIIVPQAADDLLKIDGIEASFVLANVGNEVMISGRSLGDINVQLILESIGGGGHMTIAGAKLSDISIDEAKKLLEIAIQNYLKGSDKK</sequence>
<dbReference type="InterPro" id="IPR051319">
    <property type="entry name" value="Oligoribo/pAp-PDE_c-di-AMP_PDE"/>
</dbReference>
<feature type="transmembrane region" description="Helical" evidence="3">
    <location>
        <begin position="14"/>
        <end position="47"/>
    </location>
</feature>
<comment type="similarity">
    <text evidence="1">Belongs to the GdpP/PdeA phosphodiesterase family.</text>
</comment>
<dbReference type="AlphaFoldDB" id="I7LJY4"/>
<keyword evidence="2" id="KW-0479">Metal-binding</keyword>
<feature type="binding site" evidence="2">
    <location>
        <position position="425"/>
    </location>
    <ligand>
        <name>Mn(2+)</name>
        <dbReference type="ChEBI" id="CHEBI:29035"/>
        <label>1</label>
    </ligand>
</feature>
<dbReference type="FunFam" id="3.90.1640.10:FF:000002">
    <property type="entry name" value="Cyclic-di-AMP phosphodiesterase"/>
    <property type="match status" value="1"/>
</dbReference>
<dbReference type="InterPro" id="IPR003156">
    <property type="entry name" value="DHHA1_dom"/>
</dbReference>
<dbReference type="RefSeq" id="WP_008909305.1">
    <property type="nucleotide sequence ID" value="NZ_CAKP01000104.1"/>
</dbReference>
<dbReference type="STRING" id="857293.CAAU_1964"/>
<feature type="binding site" evidence="2">
    <location>
        <position position="425"/>
    </location>
    <ligand>
        <name>Mn(2+)</name>
        <dbReference type="ChEBI" id="CHEBI:29035"/>
        <label>2</label>
    </ligand>
</feature>
<proteinExistence type="inferred from homology"/>
<keyword evidence="2" id="KW-0464">Manganese</keyword>
<comment type="catalytic activity">
    <reaction evidence="1">
        <text>3',3'-c-di-AMP + H2O = 5'-O-phosphonoadenylyl-(3'-&gt;5')-adenosine + H(+)</text>
        <dbReference type="Rhea" id="RHEA:54420"/>
        <dbReference type="ChEBI" id="CHEBI:15377"/>
        <dbReference type="ChEBI" id="CHEBI:15378"/>
        <dbReference type="ChEBI" id="CHEBI:71500"/>
        <dbReference type="ChEBI" id="CHEBI:138171"/>
    </reaction>
</comment>
<dbReference type="Gene3D" id="3.10.310.30">
    <property type="match status" value="1"/>
</dbReference>
<evidence type="ECO:0000313" key="6">
    <source>
        <dbReference type="EMBL" id="CCJ34048.1"/>
    </source>
</evidence>
<dbReference type="GO" id="GO:0046872">
    <property type="term" value="F:metal ion binding"/>
    <property type="evidence" value="ECO:0007669"/>
    <property type="project" value="UniProtKB-KW"/>
</dbReference>
<keyword evidence="1" id="KW-0378">Hydrolase</keyword>
<keyword evidence="3" id="KW-1133">Transmembrane helix</keyword>
<protein>
    <recommendedName>
        <fullName evidence="1">Cyclic-di-AMP phosphodiesterase</fullName>
        <ecNumber evidence="1">3.1.4.-</ecNumber>
    </recommendedName>
</protein>
<accession>I7LJY4</accession>
<dbReference type="InterPro" id="IPR014528">
    <property type="entry name" value="GdpP/PdeA"/>
</dbReference>
<keyword evidence="7" id="KW-1185">Reference proteome</keyword>
<feature type="binding site" evidence="2">
    <location>
        <position position="353"/>
    </location>
    <ligand>
        <name>Mn(2+)</name>
        <dbReference type="ChEBI" id="CHEBI:29035"/>
        <label>1</label>
    </ligand>
</feature>
<keyword evidence="3" id="KW-0812">Transmembrane</keyword>
<name>I7LJY4_9CLOT</name>
<comment type="caution">
    <text evidence="6">The sequence shown here is derived from an EMBL/GenBank/DDBJ whole genome shotgun (WGS) entry which is preliminary data.</text>
</comment>